<organism evidence="2 3">
    <name type="scientific">Desulfoscipio geothermicus DSM 3669</name>
    <dbReference type="NCBI Taxonomy" id="1121426"/>
    <lineage>
        <taxon>Bacteria</taxon>
        <taxon>Bacillati</taxon>
        <taxon>Bacillota</taxon>
        <taxon>Clostridia</taxon>
        <taxon>Eubacteriales</taxon>
        <taxon>Desulfallaceae</taxon>
        <taxon>Desulfoscipio</taxon>
    </lineage>
</organism>
<gene>
    <name evidence="2" type="ORF">SAMN05660706_11436</name>
</gene>
<evidence type="ECO:0000313" key="2">
    <source>
        <dbReference type="EMBL" id="SFR07083.1"/>
    </source>
</evidence>
<sequence>MIDRRIIYRWLAGGLLWLLIFIVVAIAIRSVNIVNKTGHIAARAMTSAQELQITKIRETARAFSVEWGTWSGNTEDYQHRLSTFLQDSVNIPVPAGIQEVISASLESTKKEGDFSRVRVMLHTRRLVPVTSPEAQSLPQVYVPVTRDDLALVGRDTFGGFGGQDKPVPVWQNYLMCIEVPVKILDGKATVTGLPVIVPPAKGTGQLSSSGYTEPASTEFLSFIKQFLDLYYNGGPLTNFLVPGANVQPVTGWKLESVNDIRVDSQHTPTRAFVQVSVSAPGVEHLTQYIYLKIKADRGSFLVKDLSSVK</sequence>
<dbReference type="EMBL" id="FOYM01000014">
    <property type="protein sequence ID" value="SFR07083.1"/>
    <property type="molecule type" value="Genomic_DNA"/>
</dbReference>
<dbReference type="RefSeq" id="WP_245779719.1">
    <property type="nucleotide sequence ID" value="NZ_FOYM01000014.1"/>
</dbReference>
<dbReference type="AlphaFoldDB" id="A0A1I6DNM0"/>
<feature type="transmembrane region" description="Helical" evidence="1">
    <location>
        <begin position="7"/>
        <end position="28"/>
    </location>
</feature>
<reference evidence="3" key="1">
    <citation type="submission" date="2016-10" db="EMBL/GenBank/DDBJ databases">
        <authorList>
            <person name="Varghese N."/>
            <person name="Submissions S."/>
        </authorList>
    </citation>
    <scope>NUCLEOTIDE SEQUENCE [LARGE SCALE GENOMIC DNA]</scope>
    <source>
        <strain evidence="3">DSM 3669</strain>
    </source>
</reference>
<evidence type="ECO:0000256" key="1">
    <source>
        <dbReference type="SAM" id="Phobius"/>
    </source>
</evidence>
<keyword evidence="1" id="KW-0472">Membrane</keyword>
<keyword evidence="1" id="KW-0812">Transmembrane</keyword>
<dbReference type="InterPro" id="IPR024735">
    <property type="entry name" value="TcpC"/>
</dbReference>
<evidence type="ECO:0000313" key="3">
    <source>
        <dbReference type="Proteomes" id="UP000199584"/>
    </source>
</evidence>
<dbReference type="Proteomes" id="UP000199584">
    <property type="component" value="Unassembled WGS sequence"/>
</dbReference>
<protein>
    <submittedName>
        <fullName evidence="2">Conjugative transposon protein TcpC</fullName>
    </submittedName>
</protein>
<dbReference type="Gene3D" id="3.10.450.540">
    <property type="match status" value="2"/>
</dbReference>
<name>A0A1I6DNM0_9FIRM</name>
<keyword evidence="1" id="KW-1133">Transmembrane helix</keyword>
<dbReference type="Pfam" id="PF12642">
    <property type="entry name" value="TpcC"/>
    <property type="match status" value="1"/>
</dbReference>
<accession>A0A1I6DNM0</accession>
<keyword evidence="3" id="KW-1185">Reference proteome</keyword>
<proteinExistence type="predicted"/>
<dbReference type="STRING" id="39060.SAMN05660706_11436"/>